<geneLocation type="chloroplast" evidence="5"/>
<keyword evidence="2 4" id="KW-0602">Photosynthesis</keyword>
<accession>D9IXR8</accession>
<comment type="similarity">
    <text evidence="1 4">Belongs to the PsaD family.</text>
</comment>
<comment type="function">
    <text evidence="4">PsaD can form complexes with ferredoxin and ferredoxin-oxidoreductase in photosystem I (PS I) reaction center.</text>
</comment>
<dbReference type="Pfam" id="PF02531">
    <property type="entry name" value="PsaD"/>
    <property type="match status" value="1"/>
</dbReference>
<dbReference type="InterPro" id="IPR003685">
    <property type="entry name" value="PsaD"/>
</dbReference>
<dbReference type="AlphaFoldDB" id="D9IXR8"/>
<dbReference type="RefSeq" id="YP_003795447.1">
    <property type="nucleotide sequence ID" value="NC_014345.1"/>
</dbReference>
<keyword evidence="3 4" id="KW-0603">Photosystem I</keyword>
<sequence length="121" mass="13688">MKETIIKTQGTGGWLRTGGEEERYVITWASPRTQLFELPTGGCEFMRQGKNLITFARKEQCISIGKQLRTNFKINDYKIFRVLPNGQVVLLHPKDGVFPEKVNTGRVLVGAMEANIGKFKD</sequence>
<evidence type="ECO:0000256" key="1">
    <source>
        <dbReference type="ARBA" id="ARBA00009926"/>
    </source>
</evidence>
<comment type="subcellular location">
    <subcellularLocation>
        <location evidence="4">Plastid</location>
        <location evidence="4">Chloroplast thylakoid membrane</location>
        <topology evidence="4">Peripheral membrane protein</topology>
        <orientation evidence="4">Stromal side</orientation>
    </subcellularLocation>
</comment>
<dbReference type="EMBL" id="HM222968">
    <property type="protein sequence ID" value="ADJ66635.1"/>
    <property type="molecule type" value="Genomic_DNA"/>
</dbReference>
<dbReference type="GO" id="GO:0009535">
    <property type="term" value="C:chloroplast thylakoid membrane"/>
    <property type="evidence" value="ECO:0007669"/>
    <property type="project" value="UniProtKB-SubCell"/>
</dbReference>
<keyword evidence="5" id="KW-0934">Plastid</keyword>
<evidence type="ECO:0000313" key="5">
    <source>
        <dbReference type="EMBL" id="ADJ66635.1"/>
    </source>
</evidence>
<keyword evidence="5" id="KW-0150">Chloroplast</keyword>
<keyword evidence="4" id="KW-0793">Thylakoid</keyword>
<dbReference type="InterPro" id="IPR036579">
    <property type="entry name" value="PsaD_sf"/>
</dbReference>
<evidence type="ECO:0000256" key="3">
    <source>
        <dbReference type="ARBA" id="ARBA00022836"/>
    </source>
</evidence>
<evidence type="ECO:0000256" key="2">
    <source>
        <dbReference type="ARBA" id="ARBA00022531"/>
    </source>
</evidence>
<protein>
    <recommendedName>
        <fullName evidence="4">Photosystem I reaction center subunit II</fullName>
    </recommendedName>
</protein>
<dbReference type="PANTHER" id="PTHR31982">
    <property type="entry name" value="PHOTOSYSTEM I REACTION CENTER SUBUNIT II-1, CHLOROPLASTIC-RELATED"/>
    <property type="match status" value="1"/>
</dbReference>
<name>D9IXR8_9ALVE</name>
<dbReference type="SUPFAM" id="SSF64234">
    <property type="entry name" value="Photosystem I subunit PsaD"/>
    <property type="match status" value="1"/>
</dbReference>
<dbReference type="GeneID" id="9481116"/>
<organism evidence="5">
    <name type="scientific">Chromerida sp. RM11</name>
    <dbReference type="NCBI Taxonomy" id="348535"/>
    <lineage>
        <taxon>Eukaryota</taxon>
        <taxon>Sar</taxon>
        <taxon>Alveolata</taxon>
        <taxon>Colpodellida</taxon>
    </lineage>
</organism>
<reference evidence="5" key="1">
    <citation type="journal article" date="2010" name="Proc. Natl. Acad. Sci. U.S.A.">
        <title>A common red algal origin of the apicomplexan, dinoflagellate, and heterokont plastids.</title>
        <authorList>
            <person name="Janouskovec J."/>
            <person name="Horak A."/>
            <person name="Obornik M."/>
            <person name="Lukes J."/>
            <person name="Keeling P.J."/>
        </authorList>
    </citation>
    <scope>NUCLEOTIDE SEQUENCE [LARGE SCALE GENOMIC DNA]</scope>
</reference>
<dbReference type="PANTHER" id="PTHR31982:SF5">
    <property type="entry name" value="PHOTOSYSTEM I REACTION CENTER SUBUNIT II, CHLOROPLASTIC"/>
    <property type="match status" value="1"/>
</dbReference>
<dbReference type="GO" id="GO:0015979">
    <property type="term" value="P:photosynthesis"/>
    <property type="evidence" value="ECO:0007669"/>
    <property type="project" value="UniProtKB-UniRule"/>
</dbReference>
<dbReference type="Gene3D" id="3.30.1470.10">
    <property type="entry name" value="Photosystem I PsaD, reaction center subunit II"/>
    <property type="match status" value="1"/>
</dbReference>
<proteinExistence type="inferred from homology"/>
<evidence type="ECO:0000256" key="4">
    <source>
        <dbReference type="RuleBase" id="RU368104"/>
    </source>
</evidence>
<gene>
    <name evidence="5" type="primary">psaD</name>
</gene>
<dbReference type="GO" id="GO:0009538">
    <property type="term" value="C:photosystem I reaction center"/>
    <property type="evidence" value="ECO:0007669"/>
    <property type="project" value="UniProtKB-UniRule"/>
</dbReference>